<accession>A0ABN9V6U8</accession>
<protein>
    <submittedName>
        <fullName evidence="2">Uncharacterized protein</fullName>
    </submittedName>
</protein>
<evidence type="ECO:0000313" key="3">
    <source>
        <dbReference type="Proteomes" id="UP001189429"/>
    </source>
</evidence>
<comment type="caution">
    <text evidence="2">The sequence shown here is derived from an EMBL/GenBank/DDBJ whole genome shotgun (WGS) entry which is preliminary data.</text>
</comment>
<gene>
    <name evidence="2" type="ORF">PCOR1329_LOCUS55212</name>
</gene>
<dbReference type="EMBL" id="CAUYUJ010016764">
    <property type="protein sequence ID" value="CAK0868621.1"/>
    <property type="molecule type" value="Genomic_DNA"/>
</dbReference>
<evidence type="ECO:0000256" key="1">
    <source>
        <dbReference type="SAM" id="MobiDB-lite"/>
    </source>
</evidence>
<sequence>MPPVTAGAAPHPASMSVPWSQPHARGAGSEQGAGSRAAAAGPAGAPPLARGPPSPWQLHRELLEVSRAALEAEARHEEQLALLQRQQQTEAIRAELEGRKALAVLQIERDATRQLVHLVSKSRARMDAVRRKFQERRLALQAREKEAATAPAPPPTWRLAAPPATQLPSPRRAGPVAAPREAPRQPRGVSYTPTPLLSRPILGPGTSRKPTTPVVQKFAELCGTLPALAAARAPSAPRAAVAAEASTRPPSAVPARRAAAPLLRNASADAVLQAAPPRTPRSSAPRLPGAAPSTRASTRAALPLVGAPLSPRSVGSLCVSAQAGWVDRPRFDALGSTSSSPRFGAEEERGAACAALAAASPRAPLGRGPPADCGGGAAPPWVPVDVPGPPILQDPAGGFWHWVSESDGDPAEPEGDVAPCAFGHLVPESRTAAAPSPYPDSACDGDLSPRYPASRECTF</sequence>
<feature type="region of interest" description="Disordered" evidence="1">
    <location>
        <begin position="274"/>
        <end position="295"/>
    </location>
</feature>
<feature type="compositionally biased region" description="Low complexity" evidence="1">
    <location>
        <begin position="24"/>
        <end position="48"/>
    </location>
</feature>
<dbReference type="Proteomes" id="UP001189429">
    <property type="component" value="Unassembled WGS sequence"/>
</dbReference>
<name>A0ABN9V6U8_9DINO</name>
<keyword evidence="3" id="KW-1185">Reference proteome</keyword>
<evidence type="ECO:0000313" key="2">
    <source>
        <dbReference type="EMBL" id="CAK0868621.1"/>
    </source>
</evidence>
<feature type="region of interest" description="Disordered" evidence="1">
    <location>
        <begin position="1"/>
        <end position="56"/>
    </location>
</feature>
<feature type="region of interest" description="Disordered" evidence="1">
    <location>
        <begin position="143"/>
        <end position="210"/>
    </location>
</feature>
<organism evidence="2 3">
    <name type="scientific">Prorocentrum cordatum</name>
    <dbReference type="NCBI Taxonomy" id="2364126"/>
    <lineage>
        <taxon>Eukaryota</taxon>
        <taxon>Sar</taxon>
        <taxon>Alveolata</taxon>
        <taxon>Dinophyceae</taxon>
        <taxon>Prorocentrales</taxon>
        <taxon>Prorocentraceae</taxon>
        <taxon>Prorocentrum</taxon>
    </lineage>
</organism>
<reference evidence="2" key="1">
    <citation type="submission" date="2023-10" db="EMBL/GenBank/DDBJ databases">
        <authorList>
            <person name="Chen Y."/>
            <person name="Shah S."/>
            <person name="Dougan E. K."/>
            <person name="Thang M."/>
            <person name="Chan C."/>
        </authorList>
    </citation>
    <scope>NUCLEOTIDE SEQUENCE [LARGE SCALE GENOMIC DNA]</scope>
</reference>
<feature type="region of interest" description="Disordered" evidence="1">
    <location>
        <begin position="430"/>
        <end position="459"/>
    </location>
</feature>
<proteinExistence type="predicted"/>